<dbReference type="InterPro" id="IPR045018">
    <property type="entry name" value="Azg-like"/>
</dbReference>
<dbReference type="PANTHER" id="PTHR43337">
    <property type="entry name" value="XANTHINE/URACIL PERMEASE C887.17-RELATED"/>
    <property type="match status" value="1"/>
</dbReference>
<dbReference type="GO" id="GO:0015853">
    <property type="term" value="P:adenine transport"/>
    <property type="evidence" value="ECO:0007669"/>
    <property type="project" value="TreeGrafter"/>
</dbReference>
<dbReference type="GO" id="GO:0005886">
    <property type="term" value="C:plasma membrane"/>
    <property type="evidence" value="ECO:0007669"/>
    <property type="project" value="TreeGrafter"/>
</dbReference>
<reference evidence="2" key="1">
    <citation type="submission" date="2020-06" db="EMBL/GenBank/DDBJ databases">
        <authorList>
            <person name="Li T."/>
            <person name="Hu X."/>
            <person name="Zhang T."/>
            <person name="Song X."/>
            <person name="Zhang H."/>
            <person name="Dai N."/>
            <person name="Sheng W."/>
            <person name="Hou X."/>
            <person name="Wei L."/>
        </authorList>
    </citation>
    <scope>NUCLEOTIDE SEQUENCE</scope>
    <source>
        <strain evidence="2">KEN1</strain>
        <tissue evidence="2">Leaf</tissue>
    </source>
</reference>
<evidence type="ECO:0000256" key="1">
    <source>
        <dbReference type="ARBA" id="ARBA00022448"/>
    </source>
</evidence>
<gene>
    <name evidence="2" type="ORF">Slati_4111100</name>
</gene>
<dbReference type="PANTHER" id="PTHR43337:SF19">
    <property type="entry name" value="ADENINE_GUANINE PERMEASE AZG1"/>
    <property type="match status" value="1"/>
</dbReference>
<accession>A0AAW2T8K3</accession>
<protein>
    <submittedName>
        <fullName evidence="2">Adenine/guanine permease AZG1</fullName>
    </submittedName>
</protein>
<keyword evidence="1" id="KW-0813">Transport</keyword>
<reference evidence="2" key="2">
    <citation type="journal article" date="2024" name="Plant">
        <title>Genomic evolution and insights into agronomic trait innovations of Sesamum species.</title>
        <authorList>
            <person name="Miao H."/>
            <person name="Wang L."/>
            <person name="Qu L."/>
            <person name="Liu H."/>
            <person name="Sun Y."/>
            <person name="Le M."/>
            <person name="Wang Q."/>
            <person name="Wei S."/>
            <person name="Zheng Y."/>
            <person name="Lin W."/>
            <person name="Duan Y."/>
            <person name="Cao H."/>
            <person name="Xiong S."/>
            <person name="Wang X."/>
            <person name="Wei L."/>
            <person name="Li C."/>
            <person name="Ma Q."/>
            <person name="Ju M."/>
            <person name="Zhao R."/>
            <person name="Li G."/>
            <person name="Mu C."/>
            <person name="Tian Q."/>
            <person name="Mei H."/>
            <person name="Zhang T."/>
            <person name="Gao T."/>
            <person name="Zhang H."/>
        </authorList>
    </citation>
    <scope>NUCLEOTIDE SEQUENCE</scope>
    <source>
        <strain evidence="2">KEN1</strain>
    </source>
</reference>
<dbReference type="GO" id="GO:0015854">
    <property type="term" value="P:guanine transport"/>
    <property type="evidence" value="ECO:0007669"/>
    <property type="project" value="TreeGrafter"/>
</dbReference>
<dbReference type="GO" id="GO:0005345">
    <property type="term" value="F:purine nucleobase transmembrane transporter activity"/>
    <property type="evidence" value="ECO:0007669"/>
    <property type="project" value="TreeGrafter"/>
</dbReference>
<organism evidence="2">
    <name type="scientific">Sesamum latifolium</name>
    <dbReference type="NCBI Taxonomy" id="2727402"/>
    <lineage>
        <taxon>Eukaryota</taxon>
        <taxon>Viridiplantae</taxon>
        <taxon>Streptophyta</taxon>
        <taxon>Embryophyta</taxon>
        <taxon>Tracheophyta</taxon>
        <taxon>Spermatophyta</taxon>
        <taxon>Magnoliopsida</taxon>
        <taxon>eudicotyledons</taxon>
        <taxon>Gunneridae</taxon>
        <taxon>Pentapetalae</taxon>
        <taxon>asterids</taxon>
        <taxon>lamiids</taxon>
        <taxon>Lamiales</taxon>
        <taxon>Pedaliaceae</taxon>
        <taxon>Sesamum</taxon>
    </lineage>
</organism>
<proteinExistence type="predicted"/>
<evidence type="ECO:0000313" key="2">
    <source>
        <dbReference type="EMBL" id="KAL0400812.1"/>
    </source>
</evidence>
<dbReference type="AlphaFoldDB" id="A0AAW2T8K3"/>
<sequence length="195" mass="20987">MIYGIVFVTAVSWFRNTKVTAFPNTPAGDSAYEYFKKIVDVHKIESTAGALSFKAIGKGYFWEALVTFLYVDILDTTGTLYSMARFAGFMDSNGDFEGQYFAFMSDASSIVVGALLGTSPVTAFRVIDGDKGGRENRVNSSDGGRVLYAGVLLHAAVGIDPVVGGGAAAGTGGVLMMRAVVEVEWGDMRRRFRRS</sequence>
<dbReference type="EMBL" id="JACGWN010000015">
    <property type="protein sequence ID" value="KAL0400812.1"/>
    <property type="molecule type" value="Genomic_DNA"/>
</dbReference>
<comment type="caution">
    <text evidence="2">The sequence shown here is derived from an EMBL/GenBank/DDBJ whole genome shotgun (WGS) entry which is preliminary data.</text>
</comment>
<name>A0AAW2T8K3_9LAMI</name>